<sequence>MAKPELSNQRSERKLPPSPRPAPWLVIPHGKNRKFQTFLSIFDHPLNKSYKKFIPELSGKRFWQKNSHQGWLIIVCCEDDDPNFNNGDCFLWNPTSLEIIMLPNIDHYNQLDGYRIQDCLLSSPPQSSSSCRISSTNGDDGSVVYILYNGGKKPDILIYCRPGEKEWRKHEFVDVVQSLKSMFYVKGKLHIMCLCEELLEITVQCGSGIDEEEETLSLSISILITNDEDSLCKSEDVGGSLVCKHHTYYMESFGEIFRINRYYIQRGCYEHFVTKIVVSKLDFDSLTWEEVKILNDYVFFIGYRDTRLSCLASDLGLTKGCVYFTLKCDLSLYMYDLEDESISLSLPCPDTPAPWLSPRWLIIPTPSRVDDSRTTTDLMLCKDEATEKVIKAMENRTCTKDKDDENKDIEHARLWVKLDDDMVWTISNFLHTLDYIHLRAVSKKYRSVLHMGRYSSNRTVQITDISPWLFFPMFDQAVYKFVNPVHNNETYLMNIPESLKGARIRFSKGGWLLMSKHKSLFFYNPFTKSIVRLPNLPDSDFTGISFSSLPTSSDCLVFGIAKDLFRDQVHIFFTKRGYEDWSYAVYNNIYLPPHKKKMDFEPTLNSPVFYRGRFYCLDHNGTLGVFKHEHPNRSWEILSMITPPNCGFIYDGFLVECEGKLLSVLLGRLGNWIRIFRLDVAKMVWLEVKHLGRHMLFLSNESCISALAPTSQMENKIYFPRLHNEGILYYSLDTGMYHSLGSCHSAKDFRDSKKKLHCSWIEPNWSEISDHHLEWLKI</sequence>
<feature type="domain" description="KIB1-4 beta-propeller" evidence="2">
    <location>
        <begin position="44"/>
        <end position="329"/>
    </location>
</feature>
<dbReference type="EMBL" id="JAJJMB010003208">
    <property type="protein sequence ID" value="KAI3949021.1"/>
    <property type="molecule type" value="Genomic_DNA"/>
</dbReference>
<accession>A0AAD4T9K9</accession>
<evidence type="ECO:0000313" key="3">
    <source>
        <dbReference type="EMBL" id="KAI3949021.1"/>
    </source>
</evidence>
<protein>
    <recommendedName>
        <fullName evidence="2">KIB1-4 beta-propeller domain-containing protein</fullName>
    </recommendedName>
</protein>
<proteinExistence type="predicted"/>
<comment type="caution">
    <text evidence="3">The sequence shown here is derived from an EMBL/GenBank/DDBJ whole genome shotgun (WGS) entry which is preliminary data.</text>
</comment>
<gene>
    <name evidence="3" type="ORF">MKW98_021627</name>
</gene>
<organism evidence="3 4">
    <name type="scientific">Papaver atlanticum</name>
    <dbReference type="NCBI Taxonomy" id="357466"/>
    <lineage>
        <taxon>Eukaryota</taxon>
        <taxon>Viridiplantae</taxon>
        <taxon>Streptophyta</taxon>
        <taxon>Embryophyta</taxon>
        <taxon>Tracheophyta</taxon>
        <taxon>Spermatophyta</taxon>
        <taxon>Magnoliopsida</taxon>
        <taxon>Ranunculales</taxon>
        <taxon>Papaveraceae</taxon>
        <taxon>Papaveroideae</taxon>
        <taxon>Papaver</taxon>
    </lineage>
</organism>
<feature type="domain" description="KIB1-4 beta-propeller" evidence="2">
    <location>
        <begin position="486"/>
        <end position="723"/>
    </location>
</feature>
<reference evidence="3" key="1">
    <citation type="submission" date="2022-04" db="EMBL/GenBank/DDBJ databases">
        <title>A functionally conserved STORR gene fusion in Papaver species that diverged 16.8 million years ago.</title>
        <authorList>
            <person name="Catania T."/>
        </authorList>
    </citation>
    <scope>NUCLEOTIDE SEQUENCE</scope>
    <source>
        <strain evidence="3">S-188037</strain>
    </source>
</reference>
<keyword evidence="4" id="KW-1185">Reference proteome</keyword>
<dbReference type="Pfam" id="PF03478">
    <property type="entry name" value="Beta-prop_KIB1-4"/>
    <property type="match status" value="2"/>
</dbReference>
<evidence type="ECO:0000259" key="2">
    <source>
        <dbReference type="Pfam" id="PF03478"/>
    </source>
</evidence>
<dbReference type="AlphaFoldDB" id="A0AAD4T9K9"/>
<evidence type="ECO:0000256" key="1">
    <source>
        <dbReference type="SAM" id="MobiDB-lite"/>
    </source>
</evidence>
<dbReference type="PANTHER" id="PTHR33127">
    <property type="entry name" value="TRANSMEMBRANE PROTEIN"/>
    <property type="match status" value="1"/>
</dbReference>
<evidence type="ECO:0000313" key="4">
    <source>
        <dbReference type="Proteomes" id="UP001202328"/>
    </source>
</evidence>
<feature type="region of interest" description="Disordered" evidence="1">
    <location>
        <begin position="1"/>
        <end position="22"/>
    </location>
</feature>
<dbReference type="InterPro" id="IPR005174">
    <property type="entry name" value="KIB1-4_b-propeller"/>
</dbReference>
<dbReference type="Proteomes" id="UP001202328">
    <property type="component" value="Unassembled WGS sequence"/>
</dbReference>
<dbReference type="PANTHER" id="PTHR33127:SF5">
    <property type="entry name" value="TRANSMEMBRANE PROTEIN"/>
    <property type="match status" value="1"/>
</dbReference>
<name>A0AAD4T9K9_9MAGN</name>